<dbReference type="STRING" id="231916.A0A409W0T6"/>
<sequence length="383" mass="44021">MSSPSTSSDKVAKVRNGSCLCGSVRYTVAGDPITFRVCHCQNCRKATGSAFMTNTFFREDKVCITEGEELLSIYPDQATWNGATLNRYFCSHCGSNVFLRSTDKAAVEHRIFIIALGTLDDDVDWVYPLKTTRLLLGIPPTPHATHRKNHRLPASQPVQFPALFSFGQMGSVYPNDTFLQLIDGLLFNVNLSKFYLDIIFWDFKAENIQLVGQEIWRLAETANTLKYFVKTKNYFTDVRWMGSETTSLLDDLTTVEALRLMQRTKKLLVQQRTTLLEDRARPNKNIARWNNFELILPDLETEKTPLYWQYSGKTSLSNTSETSTPTWALDEPIYRCLARGDDLEGTYYDIEYPEDGLYNFYSIYQRPDDYLEHGQMHAELFCH</sequence>
<keyword evidence="7" id="KW-1185">Reference proteome</keyword>
<gene>
    <name evidence="6" type="ORF">CVT26_006876</name>
</gene>
<evidence type="ECO:0000256" key="2">
    <source>
        <dbReference type="ARBA" id="ARBA00022723"/>
    </source>
</evidence>
<accession>A0A409W0T6</accession>
<dbReference type="PANTHER" id="PTHR33337">
    <property type="entry name" value="GFA DOMAIN-CONTAINING PROTEIN"/>
    <property type="match status" value="1"/>
</dbReference>
<name>A0A409W0T6_9AGAR</name>
<dbReference type="Gene3D" id="3.90.1590.10">
    <property type="entry name" value="glutathione-dependent formaldehyde- activating enzyme (gfa)"/>
    <property type="match status" value="1"/>
</dbReference>
<keyword evidence="3" id="KW-0862">Zinc</keyword>
<dbReference type="SUPFAM" id="SSF51316">
    <property type="entry name" value="Mss4-like"/>
    <property type="match status" value="1"/>
</dbReference>
<dbReference type="PROSITE" id="PS51891">
    <property type="entry name" value="CENP_V_GFA"/>
    <property type="match status" value="1"/>
</dbReference>
<dbReference type="InterPro" id="IPR011057">
    <property type="entry name" value="Mss4-like_sf"/>
</dbReference>
<protein>
    <recommendedName>
        <fullName evidence="5">CENP-V/GFA domain-containing protein</fullName>
    </recommendedName>
</protein>
<feature type="domain" description="CENP-V/GFA" evidence="5">
    <location>
        <begin position="15"/>
        <end position="128"/>
    </location>
</feature>
<keyword evidence="2" id="KW-0479">Metal-binding</keyword>
<dbReference type="Pfam" id="PF04828">
    <property type="entry name" value="GFA"/>
    <property type="match status" value="1"/>
</dbReference>
<organism evidence="6 7">
    <name type="scientific">Gymnopilus dilepis</name>
    <dbReference type="NCBI Taxonomy" id="231916"/>
    <lineage>
        <taxon>Eukaryota</taxon>
        <taxon>Fungi</taxon>
        <taxon>Dikarya</taxon>
        <taxon>Basidiomycota</taxon>
        <taxon>Agaricomycotina</taxon>
        <taxon>Agaricomycetes</taxon>
        <taxon>Agaricomycetidae</taxon>
        <taxon>Agaricales</taxon>
        <taxon>Agaricineae</taxon>
        <taxon>Hymenogastraceae</taxon>
        <taxon>Gymnopilus</taxon>
    </lineage>
</organism>
<dbReference type="Proteomes" id="UP000284706">
    <property type="component" value="Unassembled WGS sequence"/>
</dbReference>
<dbReference type="GO" id="GO:0016846">
    <property type="term" value="F:carbon-sulfur lyase activity"/>
    <property type="evidence" value="ECO:0007669"/>
    <property type="project" value="InterPro"/>
</dbReference>
<dbReference type="OrthoDB" id="9985472at2759"/>
<evidence type="ECO:0000256" key="4">
    <source>
        <dbReference type="ARBA" id="ARBA00023239"/>
    </source>
</evidence>
<dbReference type="PANTHER" id="PTHR33337:SF39">
    <property type="entry name" value="DUF636 DOMAIN PROTEIN (AFU_ORTHOLOGUE AFUA_6G11530)"/>
    <property type="match status" value="1"/>
</dbReference>
<evidence type="ECO:0000313" key="6">
    <source>
        <dbReference type="EMBL" id="PPQ72098.1"/>
    </source>
</evidence>
<comment type="caution">
    <text evidence="6">The sequence shown here is derived from an EMBL/GenBank/DDBJ whole genome shotgun (WGS) entry which is preliminary data.</text>
</comment>
<evidence type="ECO:0000259" key="5">
    <source>
        <dbReference type="PROSITE" id="PS51891"/>
    </source>
</evidence>
<dbReference type="InterPro" id="IPR006913">
    <property type="entry name" value="CENP-V/GFA"/>
</dbReference>
<keyword evidence="4" id="KW-0456">Lyase</keyword>
<evidence type="ECO:0000256" key="1">
    <source>
        <dbReference type="ARBA" id="ARBA00005495"/>
    </source>
</evidence>
<dbReference type="InParanoid" id="A0A409W0T6"/>
<proteinExistence type="inferred from homology"/>
<evidence type="ECO:0000313" key="7">
    <source>
        <dbReference type="Proteomes" id="UP000284706"/>
    </source>
</evidence>
<comment type="similarity">
    <text evidence="1">Belongs to the Gfa family.</text>
</comment>
<dbReference type="AlphaFoldDB" id="A0A409W0T6"/>
<reference evidence="6 7" key="1">
    <citation type="journal article" date="2018" name="Evol. Lett.">
        <title>Horizontal gene cluster transfer increased hallucinogenic mushroom diversity.</title>
        <authorList>
            <person name="Reynolds H.T."/>
            <person name="Vijayakumar V."/>
            <person name="Gluck-Thaler E."/>
            <person name="Korotkin H.B."/>
            <person name="Matheny P.B."/>
            <person name="Slot J.C."/>
        </authorList>
    </citation>
    <scope>NUCLEOTIDE SEQUENCE [LARGE SCALE GENOMIC DNA]</scope>
    <source>
        <strain evidence="6 7">SRW20</strain>
    </source>
</reference>
<dbReference type="EMBL" id="NHYE01005473">
    <property type="protein sequence ID" value="PPQ72098.1"/>
    <property type="molecule type" value="Genomic_DNA"/>
</dbReference>
<dbReference type="GO" id="GO:0046872">
    <property type="term" value="F:metal ion binding"/>
    <property type="evidence" value="ECO:0007669"/>
    <property type="project" value="UniProtKB-KW"/>
</dbReference>
<evidence type="ECO:0000256" key="3">
    <source>
        <dbReference type="ARBA" id="ARBA00022833"/>
    </source>
</evidence>